<accession>A0A852VWI4</accession>
<organism evidence="2 3">
    <name type="scientific">Pseudonocardia alni</name>
    <name type="common">Amycolata alni</name>
    <dbReference type="NCBI Taxonomy" id="33907"/>
    <lineage>
        <taxon>Bacteria</taxon>
        <taxon>Bacillati</taxon>
        <taxon>Actinomycetota</taxon>
        <taxon>Actinomycetes</taxon>
        <taxon>Pseudonocardiales</taxon>
        <taxon>Pseudonocardiaceae</taxon>
        <taxon>Pseudonocardia</taxon>
    </lineage>
</organism>
<evidence type="ECO:0000313" key="2">
    <source>
        <dbReference type="EMBL" id="NYG00469.1"/>
    </source>
</evidence>
<reference evidence="2 3" key="1">
    <citation type="submission" date="2020-07" db="EMBL/GenBank/DDBJ databases">
        <title>Sequencing the genomes of 1000 actinobacteria strains.</title>
        <authorList>
            <person name="Klenk H.-P."/>
        </authorList>
    </citation>
    <scope>NUCLEOTIDE SEQUENCE [LARGE SCALE GENOMIC DNA]</scope>
    <source>
        <strain evidence="2 3">DSM 44749</strain>
    </source>
</reference>
<proteinExistence type="predicted"/>
<dbReference type="GeneID" id="98050574"/>
<protein>
    <submittedName>
        <fullName evidence="2">Pimeloyl-ACP methyl ester carboxylesterase</fullName>
    </submittedName>
</protein>
<dbReference type="Proteomes" id="UP000549695">
    <property type="component" value="Unassembled WGS sequence"/>
</dbReference>
<dbReference type="PANTHER" id="PTHR43798:SF29">
    <property type="entry name" value="AB HYDROLASE-1 DOMAIN-CONTAINING PROTEIN"/>
    <property type="match status" value="1"/>
</dbReference>
<keyword evidence="3" id="KW-1185">Reference proteome</keyword>
<dbReference type="RefSeq" id="WP_179760258.1">
    <property type="nucleotide sequence ID" value="NZ_BAAAJZ010000005.1"/>
</dbReference>
<comment type="caution">
    <text evidence="2">The sequence shown here is derived from an EMBL/GenBank/DDBJ whole genome shotgun (WGS) entry which is preliminary data.</text>
</comment>
<gene>
    <name evidence="2" type="ORF">HDA37_000754</name>
</gene>
<evidence type="ECO:0000259" key="1">
    <source>
        <dbReference type="Pfam" id="PF12697"/>
    </source>
</evidence>
<dbReference type="AlphaFoldDB" id="A0A852VWI4"/>
<evidence type="ECO:0000313" key="3">
    <source>
        <dbReference type="Proteomes" id="UP000549695"/>
    </source>
</evidence>
<feature type="domain" description="AB hydrolase-1" evidence="1">
    <location>
        <begin position="29"/>
        <end position="213"/>
    </location>
</feature>
<dbReference type="GO" id="GO:0003824">
    <property type="term" value="F:catalytic activity"/>
    <property type="evidence" value="ECO:0007669"/>
    <property type="project" value="UniProtKB-ARBA"/>
</dbReference>
<dbReference type="EMBL" id="JACCCZ010000001">
    <property type="protein sequence ID" value="NYG00469.1"/>
    <property type="molecule type" value="Genomic_DNA"/>
</dbReference>
<dbReference type="PANTHER" id="PTHR43798">
    <property type="entry name" value="MONOACYLGLYCEROL LIPASE"/>
    <property type="match status" value="1"/>
</dbReference>
<name>A0A852VWI4_PSEA5</name>
<sequence>MPAVPSPPLVLLPGMNCSARLWGPAGAGALHPVLDRPTLDDQVEALLDTLPARFALAGLSLGGIVAMALTRRAPDRVAGLCLMATNARPPTPEQRAGWDAALTRLDDGAPARALQPLELLLHDRSFDATALRMADETGERRLAAQLRLQGTRVDERPALPAVAVPTLVLAGALDRLCPVERHTEIAGLVPDARLHVLPGAGHLLPVEAPDTVATLVAGWTATVHARERAREMGGQ</sequence>
<dbReference type="PRINTS" id="PR00111">
    <property type="entry name" value="ABHYDROLASE"/>
</dbReference>
<dbReference type="SUPFAM" id="SSF53474">
    <property type="entry name" value="alpha/beta-Hydrolases"/>
    <property type="match status" value="1"/>
</dbReference>
<dbReference type="InterPro" id="IPR050266">
    <property type="entry name" value="AB_hydrolase_sf"/>
</dbReference>
<dbReference type="Gene3D" id="3.40.50.1820">
    <property type="entry name" value="alpha/beta hydrolase"/>
    <property type="match status" value="1"/>
</dbReference>
<dbReference type="InterPro" id="IPR000073">
    <property type="entry name" value="AB_hydrolase_1"/>
</dbReference>
<dbReference type="InterPro" id="IPR029058">
    <property type="entry name" value="AB_hydrolase_fold"/>
</dbReference>
<dbReference type="Pfam" id="PF12697">
    <property type="entry name" value="Abhydrolase_6"/>
    <property type="match status" value="1"/>
</dbReference>